<keyword evidence="3" id="KW-0675">Receptor</keyword>
<sequence>MNASRDDRSAARTRRQLGFPLDGEEAGERGRGCEPEEKTRARFGVMYTRIVLLLLAVGWQARTVLADAETRPVGAGVTVNIGKCCEPEELLVDDRCTPLAETNETKWRPEFVRERDDAAQGRTGFAEPRYELKIGRPRCDSDEHQWHVYYYPSGPDRLAILPSGVLRHYIVDLAKSMDENRGVYGVAMLNNLDDDDDDDDDGETRATIHYDYPFGHYCADKVVLSGDRLVATYAMLCVPDVAVRWTDTNYLMRHAIDPAFHAVSMACYLIVAVVYFVLPQLRDLVGNIITSMSLCLMINQCASTVRIFTEFGNHVSFLVADTVMYVFLMAAFFWLGALGYYVWNTFKSRNVFLRVTDGRKYCYYSSWVWCITVCIAGTAIFAHFALETNKPTVGGTTYPAQETVGWLGLSVMFMCIAFTIIIDLCLILTTANRIKRMSTYGRIHHKMKYSFRMFVYLYAIMSTGWLSLLLSQFKYDALIYSHIVVNLLQALLVLYVCVFGQRRVTFLLGKTCNCCDSGDNTEGLDWGEEMTAINAGY</sequence>
<evidence type="ECO:0000256" key="1">
    <source>
        <dbReference type="SAM" id="MobiDB-lite"/>
    </source>
</evidence>
<gene>
    <name evidence="3" type="ORF">DBV15_04692</name>
</gene>
<feature type="transmembrane region" description="Helical" evidence="2">
    <location>
        <begin position="285"/>
        <end position="308"/>
    </location>
</feature>
<evidence type="ECO:0000256" key="2">
    <source>
        <dbReference type="SAM" id="Phobius"/>
    </source>
</evidence>
<feature type="transmembrane region" description="Helical" evidence="2">
    <location>
        <begin position="364"/>
        <end position="386"/>
    </location>
</feature>
<dbReference type="PANTHER" id="PTHR46953">
    <property type="entry name" value="G-PROTEIN COUPLED RECEPTOR MTH-LIKE 1-RELATED"/>
    <property type="match status" value="1"/>
</dbReference>
<reference evidence="3 4" key="1">
    <citation type="journal article" date="2019" name="Philos. Trans. R. Soc. Lond., B, Biol. Sci.">
        <title>Ant behaviour and brain gene expression of defending hosts depend on the ecological success of the intruding social parasite.</title>
        <authorList>
            <person name="Kaur R."/>
            <person name="Stoldt M."/>
            <person name="Jongepier E."/>
            <person name="Feldmeyer B."/>
            <person name="Menzel F."/>
            <person name="Bornberg-Bauer E."/>
            <person name="Foitzik S."/>
        </authorList>
    </citation>
    <scope>NUCLEOTIDE SEQUENCE [LARGE SCALE GENOMIC DNA]</scope>
    <source>
        <tissue evidence="3">Whole body</tissue>
    </source>
</reference>
<accession>A0A4S2KDM5</accession>
<keyword evidence="2" id="KW-0472">Membrane</keyword>
<organism evidence="3 4">
    <name type="scientific">Temnothorax longispinosus</name>
    <dbReference type="NCBI Taxonomy" id="300112"/>
    <lineage>
        <taxon>Eukaryota</taxon>
        <taxon>Metazoa</taxon>
        <taxon>Ecdysozoa</taxon>
        <taxon>Arthropoda</taxon>
        <taxon>Hexapoda</taxon>
        <taxon>Insecta</taxon>
        <taxon>Pterygota</taxon>
        <taxon>Neoptera</taxon>
        <taxon>Endopterygota</taxon>
        <taxon>Hymenoptera</taxon>
        <taxon>Apocrita</taxon>
        <taxon>Aculeata</taxon>
        <taxon>Formicoidea</taxon>
        <taxon>Formicidae</taxon>
        <taxon>Myrmicinae</taxon>
        <taxon>Temnothorax</taxon>
    </lineage>
</organism>
<feature type="compositionally biased region" description="Basic and acidic residues" evidence="1">
    <location>
        <begin position="26"/>
        <end position="35"/>
    </location>
</feature>
<feature type="region of interest" description="Disordered" evidence="1">
    <location>
        <begin position="1"/>
        <end position="35"/>
    </location>
</feature>
<dbReference type="PANTHER" id="PTHR46953:SF2">
    <property type="entry name" value="G-PROTEIN COUPLED RECEPTOR MTH-LIKE 5-RELATED"/>
    <property type="match status" value="1"/>
</dbReference>
<comment type="caution">
    <text evidence="3">The sequence shown here is derived from an EMBL/GenBank/DDBJ whole genome shotgun (WGS) entry which is preliminary data.</text>
</comment>
<dbReference type="STRING" id="300112.A0A4S2KDM5"/>
<evidence type="ECO:0000313" key="4">
    <source>
        <dbReference type="Proteomes" id="UP000310200"/>
    </source>
</evidence>
<protein>
    <submittedName>
        <fullName evidence="3">Putative G-protein coupled receptor Mth-like 5</fullName>
    </submittedName>
</protein>
<dbReference type="AlphaFoldDB" id="A0A4S2KDM5"/>
<proteinExistence type="predicted"/>
<feature type="compositionally biased region" description="Basic and acidic residues" evidence="1">
    <location>
        <begin position="1"/>
        <end position="10"/>
    </location>
</feature>
<name>A0A4S2KDM5_9HYME</name>
<feature type="transmembrane region" description="Helical" evidence="2">
    <location>
        <begin position="259"/>
        <end position="278"/>
    </location>
</feature>
<evidence type="ECO:0000313" key="3">
    <source>
        <dbReference type="EMBL" id="TGZ45628.1"/>
    </source>
</evidence>
<keyword evidence="2" id="KW-0812">Transmembrane</keyword>
<dbReference type="Gene3D" id="1.20.1070.10">
    <property type="entry name" value="Rhodopsin 7-helix transmembrane proteins"/>
    <property type="match status" value="1"/>
</dbReference>
<dbReference type="Proteomes" id="UP000310200">
    <property type="component" value="Unassembled WGS sequence"/>
</dbReference>
<feature type="transmembrane region" description="Helical" evidence="2">
    <location>
        <begin position="406"/>
        <end position="428"/>
    </location>
</feature>
<keyword evidence="2" id="KW-1133">Transmembrane helix</keyword>
<dbReference type="InterPro" id="IPR052808">
    <property type="entry name" value="GPCR_Mth-like"/>
</dbReference>
<keyword evidence="4" id="KW-1185">Reference proteome</keyword>
<feature type="transmembrane region" description="Helical" evidence="2">
    <location>
        <begin position="323"/>
        <end position="343"/>
    </location>
</feature>
<dbReference type="EMBL" id="QBLH01003108">
    <property type="protein sequence ID" value="TGZ45628.1"/>
    <property type="molecule type" value="Genomic_DNA"/>
</dbReference>
<feature type="transmembrane region" description="Helical" evidence="2">
    <location>
        <begin position="477"/>
        <end position="500"/>
    </location>
</feature>
<feature type="transmembrane region" description="Helical" evidence="2">
    <location>
        <begin position="449"/>
        <end position="471"/>
    </location>
</feature>